<protein>
    <submittedName>
        <fullName evidence="1">Uncharacterized protein</fullName>
    </submittedName>
</protein>
<gene>
    <name evidence="1" type="ORF">ACFPO9_19635</name>
</gene>
<reference evidence="2" key="1">
    <citation type="journal article" date="2019" name="Int. J. Syst. Evol. Microbiol.">
        <title>The Global Catalogue of Microorganisms (GCM) 10K type strain sequencing project: providing services to taxonomists for standard genome sequencing and annotation.</title>
        <authorList>
            <consortium name="The Broad Institute Genomics Platform"/>
            <consortium name="The Broad Institute Genome Sequencing Center for Infectious Disease"/>
            <person name="Wu L."/>
            <person name="Ma J."/>
        </authorList>
    </citation>
    <scope>NUCLEOTIDE SEQUENCE [LARGE SCALE GENOMIC DNA]</scope>
    <source>
        <strain evidence="2">CGMCC 4.5798</strain>
    </source>
</reference>
<dbReference type="EMBL" id="JBHSMZ010000016">
    <property type="protein sequence ID" value="MFC5550735.1"/>
    <property type="molecule type" value="Genomic_DNA"/>
</dbReference>
<dbReference type="RefSeq" id="WP_379773792.1">
    <property type="nucleotide sequence ID" value="NZ_JBHSMZ010000016.1"/>
</dbReference>
<keyword evidence="2" id="KW-1185">Reference proteome</keyword>
<dbReference type="Proteomes" id="UP001596086">
    <property type="component" value="Unassembled WGS sequence"/>
</dbReference>
<evidence type="ECO:0000313" key="1">
    <source>
        <dbReference type="EMBL" id="MFC5550735.1"/>
    </source>
</evidence>
<organism evidence="1 2">
    <name type="scientific">Massilia aerilata</name>
    <dbReference type="NCBI Taxonomy" id="453817"/>
    <lineage>
        <taxon>Bacteria</taxon>
        <taxon>Pseudomonadati</taxon>
        <taxon>Pseudomonadota</taxon>
        <taxon>Betaproteobacteria</taxon>
        <taxon>Burkholderiales</taxon>
        <taxon>Oxalobacteraceae</taxon>
        <taxon>Telluria group</taxon>
        <taxon>Massilia</taxon>
    </lineage>
</organism>
<sequence>MSATATLGTFNAPTVRRVRRDEVAQPAFNRPDPYAQLMACWLDYMRTDDRDLGAGGMKLASDAEPEVNVHDAQRAADIKMGEAVGAMVDSLVMLHRWAIYKSQGIATAWRFPNADFGATLAAARDELEQKLRKNVATRLYFL</sequence>
<name>A0ABW0S438_9BURK</name>
<accession>A0ABW0S438</accession>
<proteinExistence type="predicted"/>
<evidence type="ECO:0000313" key="2">
    <source>
        <dbReference type="Proteomes" id="UP001596086"/>
    </source>
</evidence>
<comment type="caution">
    <text evidence="1">The sequence shown here is derived from an EMBL/GenBank/DDBJ whole genome shotgun (WGS) entry which is preliminary data.</text>
</comment>